<dbReference type="Gene3D" id="3.40.50.300">
    <property type="entry name" value="P-loop containing nucleotide triphosphate hydrolases"/>
    <property type="match status" value="1"/>
</dbReference>
<evidence type="ECO:0000256" key="5">
    <source>
        <dbReference type="ARBA" id="ARBA00022741"/>
    </source>
</evidence>
<dbReference type="NCBIfam" id="NF010167">
    <property type="entry name" value="PRK13648.1"/>
    <property type="match status" value="1"/>
</dbReference>
<dbReference type="InterPro" id="IPR050095">
    <property type="entry name" value="ECF_ABC_transporter_ATP-bd"/>
</dbReference>
<sequence length="279" mass="31612">MAKPIISIENISFRYEEQESYALKDVSFSIEEGEWLAIVGHNGSGKSTLAKILNGLQFPEHGMIKVQNLPLNEETVWDIRRMVGMVFQSPDNQFVGTTVQDDVAFGMENNGVPHEEMTVRVKEALERVHMYDFLNQEPHHLSGGQKQRVAIAGVIALRPDVIILDEATSMLDPLGREEVLQTVRELKDEQGLTVISITHDLEEAAKADRMIILNQGQVYKDGKPEEIFELEEELITLGLDIPFPVKMSHTLRKVGLGLPKLYLTDEELVNDLWKLHFKK</sequence>
<dbReference type="PANTHER" id="PTHR43553">
    <property type="entry name" value="HEAVY METAL TRANSPORTER"/>
    <property type="match status" value="1"/>
</dbReference>
<dbReference type="SUPFAM" id="SSF52540">
    <property type="entry name" value="P-loop containing nucleoside triphosphate hydrolases"/>
    <property type="match status" value="1"/>
</dbReference>
<dbReference type="PROSITE" id="PS50893">
    <property type="entry name" value="ABC_TRANSPORTER_2"/>
    <property type="match status" value="1"/>
</dbReference>
<dbReference type="Pfam" id="PF00005">
    <property type="entry name" value="ABC_tran"/>
    <property type="match status" value="1"/>
</dbReference>
<name>A0ABS2REU0_9BACI</name>
<dbReference type="PROSITE" id="PS00211">
    <property type="entry name" value="ABC_TRANSPORTER_1"/>
    <property type="match status" value="1"/>
</dbReference>
<keyword evidence="3" id="KW-0813">Transport</keyword>
<keyword evidence="10" id="KW-0378">Hydrolase</keyword>
<keyword evidence="6 10" id="KW-0067">ATP-binding</keyword>
<dbReference type="EMBL" id="JAFBFH010000039">
    <property type="protein sequence ID" value="MBM7717106.1"/>
    <property type="molecule type" value="Genomic_DNA"/>
</dbReference>
<keyword evidence="8" id="KW-0472">Membrane</keyword>
<dbReference type="Proteomes" id="UP000823485">
    <property type="component" value="Unassembled WGS sequence"/>
</dbReference>
<comment type="caution">
    <text evidence="10">The sequence shown here is derived from an EMBL/GenBank/DDBJ whole genome shotgun (WGS) entry which is preliminary data.</text>
</comment>
<dbReference type="SMART" id="SM00382">
    <property type="entry name" value="AAA"/>
    <property type="match status" value="1"/>
</dbReference>
<dbReference type="EC" id="3.6.3.-" evidence="10"/>
<dbReference type="InterPro" id="IPR003439">
    <property type="entry name" value="ABC_transporter-like_ATP-bd"/>
</dbReference>
<comment type="similarity">
    <text evidence="2">Belongs to the ABC transporter superfamily.</text>
</comment>
<dbReference type="CDD" id="cd03225">
    <property type="entry name" value="ABC_cobalt_CbiO_domain1"/>
    <property type="match status" value="1"/>
</dbReference>
<evidence type="ECO:0000313" key="10">
    <source>
        <dbReference type="EMBL" id="MBM7717106.1"/>
    </source>
</evidence>
<evidence type="ECO:0000259" key="9">
    <source>
        <dbReference type="PROSITE" id="PS50893"/>
    </source>
</evidence>
<dbReference type="InterPro" id="IPR017871">
    <property type="entry name" value="ABC_transporter-like_CS"/>
</dbReference>
<reference evidence="10 11" key="1">
    <citation type="submission" date="2021-01" db="EMBL/GenBank/DDBJ databases">
        <title>Genomic Encyclopedia of Type Strains, Phase IV (KMG-IV): sequencing the most valuable type-strain genomes for metagenomic binning, comparative biology and taxonomic classification.</title>
        <authorList>
            <person name="Goeker M."/>
        </authorList>
    </citation>
    <scope>NUCLEOTIDE SEQUENCE [LARGE SCALE GENOMIC DNA]</scope>
    <source>
        <strain evidence="10 11">DSM 105453</strain>
    </source>
</reference>
<evidence type="ECO:0000256" key="8">
    <source>
        <dbReference type="ARBA" id="ARBA00023136"/>
    </source>
</evidence>
<feature type="domain" description="ABC transporter" evidence="9">
    <location>
        <begin position="6"/>
        <end position="240"/>
    </location>
</feature>
<evidence type="ECO:0000313" key="11">
    <source>
        <dbReference type="Proteomes" id="UP000823485"/>
    </source>
</evidence>
<keyword evidence="7" id="KW-1278">Translocase</keyword>
<evidence type="ECO:0000256" key="1">
    <source>
        <dbReference type="ARBA" id="ARBA00004202"/>
    </source>
</evidence>
<evidence type="ECO:0000256" key="2">
    <source>
        <dbReference type="ARBA" id="ARBA00005417"/>
    </source>
</evidence>
<organism evidence="10 11">
    <name type="scientific">Siminovitchia thermophila</name>
    <dbReference type="NCBI Taxonomy" id="1245522"/>
    <lineage>
        <taxon>Bacteria</taxon>
        <taxon>Bacillati</taxon>
        <taxon>Bacillota</taxon>
        <taxon>Bacilli</taxon>
        <taxon>Bacillales</taxon>
        <taxon>Bacillaceae</taxon>
        <taxon>Siminovitchia</taxon>
    </lineage>
</organism>
<protein>
    <submittedName>
        <fullName evidence="10">Energy-coupling factor transport system ATP-binding protein</fullName>
        <ecNumber evidence="10">3.6.3.-</ecNumber>
    </submittedName>
</protein>
<proteinExistence type="inferred from homology"/>
<evidence type="ECO:0000256" key="4">
    <source>
        <dbReference type="ARBA" id="ARBA00022475"/>
    </source>
</evidence>
<dbReference type="GO" id="GO:0016787">
    <property type="term" value="F:hydrolase activity"/>
    <property type="evidence" value="ECO:0007669"/>
    <property type="project" value="UniProtKB-KW"/>
</dbReference>
<evidence type="ECO:0000256" key="6">
    <source>
        <dbReference type="ARBA" id="ARBA00022840"/>
    </source>
</evidence>
<dbReference type="InterPro" id="IPR030947">
    <property type="entry name" value="EcfA_1"/>
</dbReference>
<gene>
    <name evidence="10" type="ORF">JOC94_004131</name>
</gene>
<comment type="subcellular location">
    <subcellularLocation>
        <location evidence="1">Cell membrane</location>
        <topology evidence="1">Peripheral membrane protein</topology>
    </subcellularLocation>
</comment>
<dbReference type="NCBIfam" id="TIGR04520">
    <property type="entry name" value="ECF_ATPase_1"/>
    <property type="match status" value="1"/>
</dbReference>
<accession>A0ABS2REU0</accession>
<dbReference type="NCBIfam" id="NF010156">
    <property type="entry name" value="PRK13635.1"/>
    <property type="match status" value="1"/>
</dbReference>
<dbReference type="InterPro" id="IPR027417">
    <property type="entry name" value="P-loop_NTPase"/>
</dbReference>
<dbReference type="PANTHER" id="PTHR43553:SF24">
    <property type="entry name" value="ENERGY-COUPLING FACTOR TRANSPORTER ATP-BINDING PROTEIN ECFA1"/>
    <property type="match status" value="1"/>
</dbReference>
<evidence type="ECO:0000256" key="7">
    <source>
        <dbReference type="ARBA" id="ARBA00022967"/>
    </source>
</evidence>
<dbReference type="RefSeq" id="WP_077111577.1">
    <property type="nucleotide sequence ID" value="NZ_JAFBFH010000039.1"/>
</dbReference>
<keyword evidence="5" id="KW-0547">Nucleotide-binding</keyword>
<keyword evidence="4" id="KW-1003">Cell membrane</keyword>
<dbReference type="InterPro" id="IPR003593">
    <property type="entry name" value="AAA+_ATPase"/>
</dbReference>
<dbReference type="InterPro" id="IPR015856">
    <property type="entry name" value="ABC_transpr_CbiO/EcfA_su"/>
</dbReference>
<evidence type="ECO:0000256" key="3">
    <source>
        <dbReference type="ARBA" id="ARBA00022448"/>
    </source>
</evidence>
<dbReference type="GO" id="GO:0005524">
    <property type="term" value="F:ATP binding"/>
    <property type="evidence" value="ECO:0007669"/>
    <property type="project" value="UniProtKB-KW"/>
</dbReference>
<keyword evidence="11" id="KW-1185">Reference proteome</keyword>